<dbReference type="InterPro" id="IPR044878">
    <property type="entry name" value="UbiA_sf"/>
</dbReference>
<evidence type="ECO:0000256" key="6">
    <source>
        <dbReference type="SAM" id="Phobius"/>
    </source>
</evidence>
<dbReference type="GO" id="GO:0016757">
    <property type="term" value="F:glycosyltransferase activity"/>
    <property type="evidence" value="ECO:0007669"/>
    <property type="project" value="UniProtKB-KW"/>
</dbReference>
<feature type="transmembrane region" description="Helical" evidence="6">
    <location>
        <begin position="142"/>
        <end position="164"/>
    </location>
</feature>
<accession>A0ABN6D1T1</accession>
<keyword evidence="7" id="KW-0808">Transferase</keyword>
<dbReference type="RefSeq" id="WP_237261408.1">
    <property type="nucleotide sequence ID" value="NZ_AP024202.1"/>
</dbReference>
<dbReference type="Pfam" id="PF01040">
    <property type="entry name" value="UbiA"/>
    <property type="match status" value="1"/>
</dbReference>
<evidence type="ECO:0000256" key="4">
    <source>
        <dbReference type="ARBA" id="ARBA00022989"/>
    </source>
</evidence>
<comment type="subcellular location">
    <subcellularLocation>
        <location evidence="1">Membrane</location>
        <topology evidence="1">Multi-pass membrane protein</topology>
    </subcellularLocation>
</comment>
<keyword evidence="7" id="KW-0328">Glycosyltransferase</keyword>
<dbReference type="InterPro" id="IPR050475">
    <property type="entry name" value="Prenyltransferase_related"/>
</dbReference>
<dbReference type="EMBL" id="AP024202">
    <property type="protein sequence ID" value="BCN93919.1"/>
    <property type="molecule type" value="Genomic_DNA"/>
</dbReference>
<dbReference type="CDD" id="cd13963">
    <property type="entry name" value="PT_UbiA_2"/>
    <property type="match status" value="1"/>
</dbReference>
<keyword evidence="5 6" id="KW-0472">Membrane</keyword>
<feature type="transmembrane region" description="Helical" evidence="6">
    <location>
        <begin position="31"/>
        <end position="61"/>
    </location>
</feature>
<sequence>MNSNTSAVGNKSVLLGLIKLMRPKQWVKNGFVFAPLMFTGLFLDLASVTQTVIAFVLFSLASSATYVVNDLKDIEQDKKHPIKSIKRPLASGQVTPAQAKQWLVGLYATLLLGVYFQPLVMAVIAGYLLLNVAYSFYLKHQPVLDIFTIAIGFVLRVYAGAVAISVPLSSWMFVTTLCLALYLAAIKRRQELLQTTQQGRAVLEKYTVSLVDRYAEMSATGALLFYSLFVMNARPEMVLTIPFVLFGLFRYWYVTEALGEGESPTDALFADKQLLLTVVGWIGVSLWALWPAGAV</sequence>
<proteinExistence type="predicted"/>
<keyword evidence="3 6" id="KW-0812">Transmembrane</keyword>
<organism evidence="7 8">
    <name type="scientific">Thiomicrorhabdus immobilis</name>
    <dbReference type="NCBI Taxonomy" id="2791037"/>
    <lineage>
        <taxon>Bacteria</taxon>
        <taxon>Pseudomonadati</taxon>
        <taxon>Pseudomonadota</taxon>
        <taxon>Gammaproteobacteria</taxon>
        <taxon>Thiotrichales</taxon>
        <taxon>Piscirickettsiaceae</taxon>
        <taxon>Thiomicrorhabdus</taxon>
    </lineage>
</organism>
<feature type="transmembrane region" description="Helical" evidence="6">
    <location>
        <begin position="237"/>
        <end position="254"/>
    </location>
</feature>
<dbReference type="PANTHER" id="PTHR42723:SF1">
    <property type="entry name" value="CHLOROPHYLL SYNTHASE, CHLOROPLASTIC"/>
    <property type="match status" value="1"/>
</dbReference>
<evidence type="ECO:0000256" key="5">
    <source>
        <dbReference type="ARBA" id="ARBA00023136"/>
    </source>
</evidence>
<evidence type="ECO:0000313" key="7">
    <source>
        <dbReference type="EMBL" id="BCN93919.1"/>
    </source>
</evidence>
<dbReference type="PANTHER" id="PTHR42723">
    <property type="entry name" value="CHLOROPHYLL SYNTHASE"/>
    <property type="match status" value="1"/>
</dbReference>
<dbReference type="Proteomes" id="UP001054820">
    <property type="component" value="Chromosome"/>
</dbReference>
<feature type="transmembrane region" description="Helical" evidence="6">
    <location>
        <begin position="274"/>
        <end position="292"/>
    </location>
</feature>
<evidence type="ECO:0000256" key="1">
    <source>
        <dbReference type="ARBA" id="ARBA00004141"/>
    </source>
</evidence>
<keyword evidence="2" id="KW-1003">Cell membrane</keyword>
<name>A0ABN6D1T1_9GAMM</name>
<dbReference type="Gene3D" id="1.10.357.140">
    <property type="entry name" value="UbiA prenyltransferase"/>
    <property type="match status" value="1"/>
</dbReference>
<gene>
    <name evidence="7" type="ORF">THMIRHAM_17040</name>
</gene>
<evidence type="ECO:0000256" key="3">
    <source>
        <dbReference type="ARBA" id="ARBA00022692"/>
    </source>
</evidence>
<reference evidence="7" key="1">
    <citation type="journal article" date="2022" name="Arch. Microbiol.">
        <title>Thiomicrorhabdus immobilis sp. nov., a mesophilic sulfur-oxidizing bacterium isolated from sediment of a brackish lake in northern Japan.</title>
        <authorList>
            <person name="Kojima H."/>
            <person name="Mochizuki J."/>
            <person name="Kanda M."/>
            <person name="Watanabe T."/>
            <person name="Fukui M."/>
        </authorList>
    </citation>
    <scope>NUCLEOTIDE SEQUENCE</scope>
    <source>
        <strain evidence="7">Am19</strain>
    </source>
</reference>
<keyword evidence="8" id="KW-1185">Reference proteome</keyword>
<keyword evidence="4 6" id="KW-1133">Transmembrane helix</keyword>
<dbReference type="InterPro" id="IPR000537">
    <property type="entry name" value="UbiA_prenyltransferase"/>
</dbReference>
<feature type="transmembrane region" description="Helical" evidence="6">
    <location>
        <begin position="106"/>
        <end position="130"/>
    </location>
</feature>
<evidence type="ECO:0000313" key="8">
    <source>
        <dbReference type="Proteomes" id="UP001054820"/>
    </source>
</evidence>
<evidence type="ECO:0000256" key="2">
    <source>
        <dbReference type="ARBA" id="ARBA00022475"/>
    </source>
</evidence>
<feature type="transmembrane region" description="Helical" evidence="6">
    <location>
        <begin position="170"/>
        <end position="186"/>
    </location>
</feature>
<protein>
    <submittedName>
        <fullName evidence="7">Decaprenyl-phosphate phosphoribosyltransferase</fullName>
    </submittedName>
</protein>